<dbReference type="EMBL" id="CAXHTB010000020">
    <property type="protein sequence ID" value="CAL0327564.1"/>
    <property type="molecule type" value="Genomic_DNA"/>
</dbReference>
<gene>
    <name evidence="2" type="ORF">LLUT_LOCUS28624</name>
</gene>
<reference evidence="2 3" key="1">
    <citation type="submission" date="2024-03" db="EMBL/GenBank/DDBJ databases">
        <authorList>
            <person name="Martinez-Hernandez J."/>
        </authorList>
    </citation>
    <scope>NUCLEOTIDE SEQUENCE [LARGE SCALE GENOMIC DNA]</scope>
</reference>
<proteinExistence type="predicted"/>
<sequence>MDMKRMEKAHHTCEEEGAIVEGAEAGYGGRGRDHGRRVVSRDEGEEETMVLNRFGIMTMVNMMHHQPHMAKNMELEGEKGEVEAEDAILQLIEQTEEQLLDRVGVDSHVYFKVRRCMKYEKNYTK</sequence>
<evidence type="ECO:0000256" key="1">
    <source>
        <dbReference type="SAM" id="MobiDB-lite"/>
    </source>
</evidence>
<dbReference type="Proteomes" id="UP001497480">
    <property type="component" value="Unassembled WGS sequence"/>
</dbReference>
<comment type="caution">
    <text evidence="2">The sequence shown here is derived from an EMBL/GenBank/DDBJ whole genome shotgun (WGS) entry which is preliminary data.</text>
</comment>
<evidence type="ECO:0000313" key="3">
    <source>
        <dbReference type="Proteomes" id="UP001497480"/>
    </source>
</evidence>
<dbReference type="AlphaFoldDB" id="A0AAV1Y278"/>
<organism evidence="2 3">
    <name type="scientific">Lupinus luteus</name>
    <name type="common">European yellow lupine</name>
    <dbReference type="NCBI Taxonomy" id="3873"/>
    <lineage>
        <taxon>Eukaryota</taxon>
        <taxon>Viridiplantae</taxon>
        <taxon>Streptophyta</taxon>
        <taxon>Embryophyta</taxon>
        <taxon>Tracheophyta</taxon>
        <taxon>Spermatophyta</taxon>
        <taxon>Magnoliopsida</taxon>
        <taxon>eudicotyledons</taxon>
        <taxon>Gunneridae</taxon>
        <taxon>Pentapetalae</taxon>
        <taxon>rosids</taxon>
        <taxon>fabids</taxon>
        <taxon>Fabales</taxon>
        <taxon>Fabaceae</taxon>
        <taxon>Papilionoideae</taxon>
        <taxon>50 kb inversion clade</taxon>
        <taxon>genistoids sensu lato</taxon>
        <taxon>core genistoids</taxon>
        <taxon>Genisteae</taxon>
        <taxon>Lupinus</taxon>
    </lineage>
</organism>
<evidence type="ECO:0000313" key="2">
    <source>
        <dbReference type="EMBL" id="CAL0327564.1"/>
    </source>
</evidence>
<keyword evidence="3" id="KW-1185">Reference proteome</keyword>
<accession>A0AAV1Y278</accession>
<name>A0AAV1Y278_LUPLU</name>
<feature type="region of interest" description="Disordered" evidence="1">
    <location>
        <begin position="20"/>
        <end position="44"/>
    </location>
</feature>
<protein>
    <submittedName>
        <fullName evidence="2">Uncharacterized protein</fullName>
    </submittedName>
</protein>